<name>A0A5K1DCS2_9MAGN</name>
<dbReference type="AlphaFoldDB" id="A0A5K1DCS2"/>
<gene>
    <name evidence="2" type="ORF">NYM_LOCUS20264</name>
</gene>
<reference evidence="2" key="1">
    <citation type="submission" date="2019-09" db="EMBL/GenBank/DDBJ databases">
        <authorList>
            <person name="Zhang L."/>
        </authorList>
    </citation>
    <scope>NUCLEOTIDE SEQUENCE</scope>
</reference>
<dbReference type="EMBL" id="LR721783">
    <property type="protein sequence ID" value="VVW36705.1"/>
    <property type="molecule type" value="Genomic_DNA"/>
</dbReference>
<feature type="region of interest" description="Disordered" evidence="1">
    <location>
        <begin position="81"/>
        <end position="100"/>
    </location>
</feature>
<organism evidence="2">
    <name type="scientific">Nymphaea colorata</name>
    <name type="common">pocket water lily</name>
    <dbReference type="NCBI Taxonomy" id="210225"/>
    <lineage>
        <taxon>Eukaryota</taxon>
        <taxon>Viridiplantae</taxon>
        <taxon>Streptophyta</taxon>
        <taxon>Embryophyta</taxon>
        <taxon>Tracheophyta</taxon>
        <taxon>Spermatophyta</taxon>
        <taxon>Magnoliopsida</taxon>
        <taxon>Nymphaeales</taxon>
        <taxon>Nymphaeaceae</taxon>
        <taxon>Nymphaea</taxon>
    </lineage>
</organism>
<evidence type="ECO:0000256" key="1">
    <source>
        <dbReference type="SAM" id="MobiDB-lite"/>
    </source>
</evidence>
<proteinExistence type="predicted"/>
<sequence>MFPIWFFGCKFKCGRAREAVGLPLQPPKENEGTGRGGDRRLVWRASAGRWATGVLAQPAGVGLEPPTPSFLIVRCSRMGRRGNREGSVGRGGNRQKATAGDISVAGRAHTTHRRPPKVVGGFLDAAAAAQIKKKEEIRWR</sequence>
<protein>
    <submittedName>
        <fullName evidence="2">Uncharacterized protein</fullName>
    </submittedName>
</protein>
<accession>A0A5K1DCS2</accession>
<evidence type="ECO:0000313" key="2">
    <source>
        <dbReference type="EMBL" id="VVW36705.1"/>
    </source>
</evidence>